<dbReference type="EMBL" id="CP041242">
    <property type="protein sequence ID" value="QDH68710.1"/>
    <property type="molecule type" value="Genomic_DNA"/>
</dbReference>
<dbReference type="InterPro" id="IPR035418">
    <property type="entry name" value="AraC-bd_2"/>
</dbReference>
<evidence type="ECO:0000259" key="4">
    <source>
        <dbReference type="PROSITE" id="PS01124"/>
    </source>
</evidence>
<dbReference type="InterPro" id="IPR020449">
    <property type="entry name" value="Tscrpt_reg_AraC-type_HTH"/>
</dbReference>
<dbReference type="PANTHER" id="PTHR46796">
    <property type="entry name" value="HTH-TYPE TRANSCRIPTIONAL ACTIVATOR RHAS-RELATED"/>
    <property type="match status" value="1"/>
</dbReference>
<keyword evidence="6" id="KW-1185">Reference proteome</keyword>
<dbReference type="InterPro" id="IPR050204">
    <property type="entry name" value="AraC_XylS_family_regulators"/>
</dbReference>
<organism evidence="5 6">
    <name type="scientific">Marilutibacter alkalisoli</name>
    <dbReference type="NCBI Taxonomy" id="2591633"/>
    <lineage>
        <taxon>Bacteria</taxon>
        <taxon>Pseudomonadati</taxon>
        <taxon>Pseudomonadota</taxon>
        <taxon>Gammaproteobacteria</taxon>
        <taxon>Lysobacterales</taxon>
        <taxon>Lysobacteraceae</taxon>
        <taxon>Marilutibacter</taxon>
    </lineage>
</organism>
<dbReference type="PRINTS" id="PR00032">
    <property type="entry name" value="HTHARAC"/>
</dbReference>
<dbReference type="GO" id="GO:0043565">
    <property type="term" value="F:sequence-specific DNA binding"/>
    <property type="evidence" value="ECO:0007669"/>
    <property type="project" value="InterPro"/>
</dbReference>
<dbReference type="KEGG" id="lyj:FKV23_00205"/>
<reference evidence="5 6" key="1">
    <citation type="submission" date="2019-06" db="EMBL/GenBank/DDBJ databases">
        <title>Lysobacter alkalisoli sp. nov. isolated from saline-alkali soil.</title>
        <authorList>
            <person name="Sun J.-Q."/>
            <person name="Xu L."/>
        </authorList>
    </citation>
    <scope>NUCLEOTIDE SEQUENCE [LARGE SCALE GENOMIC DNA]</scope>
    <source>
        <strain evidence="5 6">SJ-36</strain>
    </source>
</reference>
<dbReference type="SMART" id="SM00342">
    <property type="entry name" value="HTH_ARAC"/>
    <property type="match status" value="1"/>
</dbReference>
<dbReference type="PANTHER" id="PTHR46796:SF6">
    <property type="entry name" value="ARAC SUBFAMILY"/>
    <property type="match status" value="1"/>
</dbReference>
<gene>
    <name evidence="5" type="ORF">FKV23_00205</name>
</gene>
<protein>
    <submittedName>
        <fullName evidence="5">Helix-turn-helix domain-containing protein</fullName>
    </submittedName>
</protein>
<keyword evidence="1" id="KW-0805">Transcription regulation</keyword>
<evidence type="ECO:0000256" key="1">
    <source>
        <dbReference type="ARBA" id="ARBA00023015"/>
    </source>
</evidence>
<dbReference type="OrthoDB" id="282744at2"/>
<dbReference type="InterPro" id="IPR009057">
    <property type="entry name" value="Homeodomain-like_sf"/>
</dbReference>
<proteinExistence type="predicted"/>
<dbReference type="AlphaFoldDB" id="A0A514BMW2"/>
<dbReference type="InterPro" id="IPR018060">
    <property type="entry name" value="HTH_AraC"/>
</dbReference>
<evidence type="ECO:0000256" key="3">
    <source>
        <dbReference type="ARBA" id="ARBA00023163"/>
    </source>
</evidence>
<evidence type="ECO:0000313" key="6">
    <source>
        <dbReference type="Proteomes" id="UP000317199"/>
    </source>
</evidence>
<name>A0A514BMW2_9GAMM</name>
<accession>A0A514BMW2</accession>
<dbReference type="PROSITE" id="PS01124">
    <property type="entry name" value="HTH_ARAC_FAMILY_2"/>
    <property type="match status" value="1"/>
</dbReference>
<feature type="domain" description="HTH araC/xylS-type" evidence="4">
    <location>
        <begin position="240"/>
        <end position="341"/>
    </location>
</feature>
<evidence type="ECO:0000256" key="2">
    <source>
        <dbReference type="ARBA" id="ARBA00023125"/>
    </source>
</evidence>
<keyword evidence="2" id="KW-0238">DNA-binding</keyword>
<dbReference type="SUPFAM" id="SSF46689">
    <property type="entry name" value="Homeodomain-like"/>
    <property type="match status" value="1"/>
</dbReference>
<dbReference type="GO" id="GO:0003700">
    <property type="term" value="F:DNA-binding transcription factor activity"/>
    <property type="evidence" value="ECO:0007669"/>
    <property type="project" value="InterPro"/>
</dbReference>
<dbReference type="Pfam" id="PF14525">
    <property type="entry name" value="AraC_binding_2"/>
    <property type="match status" value="1"/>
</dbReference>
<evidence type="ECO:0000313" key="5">
    <source>
        <dbReference type="EMBL" id="QDH68710.1"/>
    </source>
</evidence>
<dbReference type="Gene3D" id="1.10.10.60">
    <property type="entry name" value="Homeodomain-like"/>
    <property type="match status" value="1"/>
</dbReference>
<sequence length="343" mass="38369">MSATAPVMAQCSMRQARVDLRWPLVVSGNAAMYLLEAGRQGRRPVPGWRTMRGPDWGELDVRATRPDWRLERLGTQPLGPLRYNHFALSGLHLRRTPRHLREEAPSYVLAMPQAGASRSRIDGQEIEVAPGSIYLLHGTVAAEIHPQGNYETFNLQIPAHLLQQRVSSLPKAYSAALDGSDPRADLLGRYARYVNRVARDLRDDEAALLAGQLCDLVALMLRGDERACCDDRSLAAAHKRRVLEFIAARYADEDLCADTIARCCGISERYLYKLFHDSGQSAMERLRVLRLEKAHAMLGGSALSQLPVSEIAYRNGFRSLSSFCRAFRQRYGITPGELRRTAV</sequence>
<dbReference type="Pfam" id="PF12833">
    <property type="entry name" value="HTH_18"/>
    <property type="match status" value="1"/>
</dbReference>
<keyword evidence="3" id="KW-0804">Transcription</keyword>
<dbReference type="PROSITE" id="PS00041">
    <property type="entry name" value="HTH_ARAC_FAMILY_1"/>
    <property type="match status" value="1"/>
</dbReference>
<dbReference type="InterPro" id="IPR018062">
    <property type="entry name" value="HTH_AraC-typ_CS"/>
</dbReference>
<dbReference type="Proteomes" id="UP000317199">
    <property type="component" value="Chromosome"/>
</dbReference>